<proteinExistence type="predicted"/>
<dbReference type="EMBL" id="CP095075">
    <property type="protein sequence ID" value="UOR12908.1"/>
    <property type="molecule type" value="Genomic_DNA"/>
</dbReference>
<reference evidence="1" key="1">
    <citation type="submission" date="2022-04" db="EMBL/GenBank/DDBJ databases">
        <title>Halobacillus sp. isolated from saltern.</title>
        <authorList>
            <person name="Won M."/>
            <person name="Lee C.-M."/>
            <person name="Woen H.-Y."/>
            <person name="Kwon S.-W."/>
        </authorList>
    </citation>
    <scope>NUCLEOTIDE SEQUENCE</scope>
    <source>
        <strain evidence="1">SSHM10-5</strain>
    </source>
</reference>
<keyword evidence="2" id="KW-1185">Reference proteome</keyword>
<accession>A0ABY4HDF4</accession>
<organism evidence="1 2">
    <name type="scientific">Halobacillus amylolyticus</name>
    <dbReference type="NCBI Taxonomy" id="2932259"/>
    <lineage>
        <taxon>Bacteria</taxon>
        <taxon>Bacillati</taxon>
        <taxon>Bacillota</taxon>
        <taxon>Bacilli</taxon>
        <taxon>Bacillales</taxon>
        <taxon>Bacillaceae</taxon>
        <taxon>Halobacillus</taxon>
    </lineage>
</organism>
<gene>
    <name evidence="1" type="ORF">MUO15_05215</name>
</gene>
<sequence>MRTITLEKIDNNIIENRKRANAIIRTSSRTRGRKKKSRTRTPGEVKALDEISIARWQKAVRRGKVKKLGKRSMYYDYS</sequence>
<name>A0ABY4HDF4_9BACI</name>
<protein>
    <submittedName>
        <fullName evidence="1">Uncharacterized protein</fullName>
    </submittedName>
</protein>
<evidence type="ECO:0000313" key="2">
    <source>
        <dbReference type="Proteomes" id="UP000830326"/>
    </source>
</evidence>
<evidence type="ECO:0000313" key="1">
    <source>
        <dbReference type="EMBL" id="UOR12908.1"/>
    </source>
</evidence>
<dbReference type="RefSeq" id="WP_245034070.1">
    <property type="nucleotide sequence ID" value="NZ_CP095075.1"/>
</dbReference>
<dbReference type="Proteomes" id="UP000830326">
    <property type="component" value="Chromosome"/>
</dbReference>